<dbReference type="OrthoDB" id="2448966at2759"/>
<feature type="compositionally biased region" description="Basic and acidic residues" evidence="1">
    <location>
        <begin position="105"/>
        <end position="131"/>
    </location>
</feature>
<comment type="caution">
    <text evidence="2">The sequence shown here is derived from an EMBL/GenBank/DDBJ whole genome shotgun (WGS) entry which is preliminary data.</text>
</comment>
<accession>A0A9P6STY3</accession>
<dbReference type="Proteomes" id="UP000749646">
    <property type="component" value="Unassembled WGS sequence"/>
</dbReference>
<organism evidence="2 3">
    <name type="scientific">Modicella reniformis</name>
    <dbReference type="NCBI Taxonomy" id="1440133"/>
    <lineage>
        <taxon>Eukaryota</taxon>
        <taxon>Fungi</taxon>
        <taxon>Fungi incertae sedis</taxon>
        <taxon>Mucoromycota</taxon>
        <taxon>Mortierellomycotina</taxon>
        <taxon>Mortierellomycetes</taxon>
        <taxon>Mortierellales</taxon>
        <taxon>Mortierellaceae</taxon>
        <taxon>Modicella</taxon>
    </lineage>
</organism>
<keyword evidence="3" id="KW-1185">Reference proteome</keyword>
<evidence type="ECO:0000313" key="2">
    <source>
        <dbReference type="EMBL" id="KAG0002212.1"/>
    </source>
</evidence>
<proteinExistence type="predicted"/>
<sequence>HKDWWFDLDLAETVPLEDPEFRLSDESDSVGEEEEAAQPMKEDTIFADQEDTLQPIQHGFQRIKPKSFFQSRTRFCSISGDPPSPQDFFGEADLPYPLPSTLQERQARQQKRAEQLRQLKIREEREAPENRRRVRRRGASFSAGMYSDFATPQSSPTPSLSNPPLSLSRSLSSVSPSTWLGQNRSLVKGNITSRRSRRCVGFDLRKTKVIEYAVEEPCSRPCSPMAGQNDQSGEGSSPECSDHEGNREDDTDVEMEDA</sequence>
<protein>
    <submittedName>
        <fullName evidence="2">Uncharacterized protein</fullName>
    </submittedName>
</protein>
<feature type="compositionally biased region" description="Polar residues" evidence="1">
    <location>
        <begin position="178"/>
        <end position="192"/>
    </location>
</feature>
<feature type="compositionally biased region" description="Acidic residues" evidence="1">
    <location>
        <begin position="249"/>
        <end position="258"/>
    </location>
</feature>
<reference evidence="2" key="1">
    <citation type="journal article" date="2020" name="Fungal Divers.">
        <title>Resolving the Mortierellaceae phylogeny through synthesis of multi-gene phylogenetics and phylogenomics.</title>
        <authorList>
            <person name="Vandepol N."/>
            <person name="Liber J."/>
            <person name="Desiro A."/>
            <person name="Na H."/>
            <person name="Kennedy M."/>
            <person name="Barry K."/>
            <person name="Grigoriev I.V."/>
            <person name="Miller A.N."/>
            <person name="O'Donnell K."/>
            <person name="Stajich J.E."/>
            <person name="Bonito G."/>
        </authorList>
    </citation>
    <scope>NUCLEOTIDE SEQUENCE</scope>
    <source>
        <strain evidence="2">MES-2147</strain>
    </source>
</reference>
<name>A0A9P6STY3_9FUNG</name>
<feature type="non-terminal residue" evidence="2">
    <location>
        <position position="1"/>
    </location>
</feature>
<evidence type="ECO:0000256" key="1">
    <source>
        <dbReference type="SAM" id="MobiDB-lite"/>
    </source>
</evidence>
<feature type="compositionally biased region" description="Low complexity" evidence="1">
    <location>
        <begin position="152"/>
        <end position="177"/>
    </location>
</feature>
<feature type="region of interest" description="Disordered" evidence="1">
    <location>
        <begin position="215"/>
        <end position="258"/>
    </location>
</feature>
<evidence type="ECO:0000313" key="3">
    <source>
        <dbReference type="Proteomes" id="UP000749646"/>
    </source>
</evidence>
<feature type="compositionally biased region" description="Polar residues" evidence="1">
    <location>
        <begin position="226"/>
        <end position="239"/>
    </location>
</feature>
<feature type="compositionally biased region" description="Acidic residues" evidence="1">
    <location>
        <begin position="26"/>
        <end position="36"/>
    </location>
</feature>
<gene>
    <name evidence="2" type="ORF">BGZ65_002828</name>
</gene>
<feature type="region of interest" description="Disordered" evidence="1">
    <location>
        <begin position="74"/>
        <end position="192"/>
    </location>
</feature>
<feature type="region of interest" description="Disordered" evidence="1">
    <location>
        <begin position="17"/>
        <end position="40"/>
    </location>
</feature>
<dbReference type="AlphaFoldDB" id="A0A9P6STY3"/>
<dbReference type="EMBL" id="JAAAHW010000459">
    <property type="protein sequence ID" value="KAG0002212.1"/>
    <property type="molecule type" value="Genomic_DNA"/>
</dbReference>